<reference evidence="2" key="2">
    <citation type="submission" date="2017-02" db="UniProtKB">
        <authorList>
            <consortium name="WormBaseParasite"/>
        </authorList>
    </citation>
    <scope>IDENTIFICATION</scope>
</reference>
<dbReference type="WBParaSite" id="ACAC_0000208801-mRNA-1">
    <property type="protein sequence ID" value="ACAC_0000208801-mRNA-1"/>
    <property type="gene ID" value="ACAC_0000208801"/>
</dbReference>
<proteinExistence type="predicted"/>
<dbReference type="Proteomes" id="UP000035642">
    <property type="component" value="Unassembled WGS sequence"/>
</dbReference>
<evidence type="ECO:0000313" key="1">
    <source>
        <dbReference type="Proteomes" id="UP000035642"/>
    </source>
</evidence>
<organism evidence="1 2">
    <name type="scientific">Angiostrongylus cantonensis</name>
    <name type="common">Rat lungworm</name>
    <dbReference type="NCBI Taxonomy" id="6313"/>
    <lineage>
        <taxon>Eukaryota</taxon>
        <taxon>Metazoa</taxon>
        <taxon>Ecdysozoa</taxon>
        <taxon>Nematoda</taxon>
        <taxon>Chromadorea</taxon>
        <taxon>Rhabditida</taxon>
        <taxon>Rhabditina</taxon>
        <taxon>Rhabditomorpha</taxon>
        <taxon>Strongyloidea</taxon>
        <taxon>Metastrongylidae</taxon>
        <taxon>Angiostrongylus</taxon>
    </lineage>
</organism>
<evidence type="ECO:0000313" key="2">
    <source>
        <dbReference type="WBParaSite" id="ACAC_0000208801-mRNA-1"/>
    </source>
</evidence>
<protein>
    <submittedName>
        <fullName evidence="2">Uncharacterized protein</fullName>
    </submittedName>
</protein>
<keyword evidence="1" id="KW-1185">Reference proteome</keyword>
<sequence>MYSFFDIKIRKATNHEKLSNYKQAKQHERPQGGTRSSAARIVFGDVFFQSFLPYYVDDVMLMECLF</sequence>
<reference evidence="1" key="1">
    <citation type="submission" date="2012-09" db="EMBL/GenBank/DDBJ databases">
        <authorList>
            <person name="Martin A.A."/>
        </authorList>
    </citation>
    <scope>NUCLEOTIDE SEQUENCE</scope>
</reference>
<name>A0A0K0CX39_ANGCA</name>
<dbReference type="AlphaFoldDB" id="A0A0K0CX39"/>
<accession>A0A0K0CX39</accession>